<dbReference type="EMBL" id="JAUEPT010000062">
    <property type="protein sequence ID" value="KAK0435500.1"/>
    <property type="molecule type" value="Genomic_DNA"/>
</dbReference>
<feature type="region of interest" description="Disordered" evidence="1">
    <location>
        <begin position="504"/>
        <end position="540"/>
    </location>
</feature>
<gene>
    <name evidence="2" type="ORF">EV421DRAFT_1908574</name>
</gene>
<sequence>MTILVSKRSTQPNSSFEREKITITDLNHLRFTPEEMKRPVVFDVDHSWRVFGLAHDLPDGLWMYGLSGNTPLKLVKRRIKGLTFKSSWIAEVQVDLQDAAACINFIIAQPSFVHGNPLPRYFDDSLLLTSLQSTEQAHQLHSFTIIIMGELLAFINQWRLTIGMNWASNFPAFVRSFLRRVQIMELPVRGGIFDAEEKVHRFFINRSIRTGCPTFLLNMGSLSHSQKSGPIPLEAGEIPDLQPILEDLHDTDSNLQPIQHIHTTNLPLFIHQQADVQLDIRDWRPIPVPKRLRLIMRWIYKPRLLQYFGSNSRVLIGLQYHQQFEWTDGNPWSVEARTKLGPAKLNGLLDDIESLVERHAPLFSPLAGMSKSTPGLRFPFAHFLPPISFSTILSSSEESVHLSRTRADEGRRHSSEEVESLTGLTYPFDRVALGENLPTPGPILAASLLPHNVPRLEVPIEVPSEIPSILEVFGSPSTRNSPTDLTRNSHLSPVRSISLQRVSPYSLNDPGRLLRRSSPSTGTTVETQSSPPSWSPAGKTDAASSLISQVFNEISCSHPEIGDSDAPYGGGKSTPWTFYYDVTNWQKDCTAVYATYPLRANIHPRWSTLLLQHGWLIVDGHTSAILKAAINVSPRGFSDSAGVLDYCVTHNLEFYVAVPDETLNIFRKDLYSFPPCIRESSFLLHQPGWYLHKAHEVLDRVNAGAFIMEGGVLAFFAKHLGGPRVVERMMEGPSVVANQFLKVHVHLPKPHEPPINLVRDQVTAGEQRALYGFIEQFDSISRSLLPTNFRGNGNTNSGTRLGN</sequence>
<dbReference type="AlphaFoldDB" id="A0AA39MJB1"/>
<protein>
    <submittedName>
        <fullName evidence="2">Uncharacterized protein</fullName>
    </submittedName>
</protein>
<comment type="caution">
    <text evidence="2">The sequence shown here is derived from an EMBL/GenBank/DDBJ whole genome shotgun (WGS) entry which is preliminary data.</text>
</comment>
<reference evidence="2" key="1">
    <citation type="submission" date="2023-06" db="EMBL/GenBank/DDBJ databases">
        <authorList>
            <consortium name="Lawrence Berkeley National Laboratory"/>
            <person name="Ahrendt S."/>
            <person name="Sahu N."/>
            <person name="Indic B."/>
            <person name="Wong-Bajracharya J."/>
            <person name="Merenyi Z."/>
            <person name="Ke H.-M."/>
            <person name="Monk M."/>
            <person name="Kocsube S."/>
            <person name="Drula E."/>
            <person name="Lipzen A."/>
            <person name="Balint B."/>
            <person name="Henrissat B."/>
            <person name="Andreopoulos B."/>
            <person name="Martin F.M."/>
            <person name="Harder C.B."/>
            <person name="Rigling D."/>
            <person name="Ford K.L."/>
            <person name="Foster G.D."/>
            <person name="Pangilinan J."/>
            <person name="Papanicolaou A."/>
            <person name="Barry K."/>
            <person name="LaButti K."/>
            <person name="Viragh M."/>
            <person name="Koriabine M."/>
            <person name="Yan M."/>
            <person name="Riley R."/>
            <person name="Champramary S."/>
            <person name="Plett K.L."/>
            <person name="Tsai I.J."/>
            <person name="Slot J."/>
            <person name="Sipos G."/>
            <person name="Plett J."/>
            <person name="Nagy L.G."/>
            <person name="Grigoriev I.V."/>
        </authorList>
    </citation>
    <scope>NUCLEOTIDE SEQUENCE</scope>
    <source>
        <strain evidence="2">FPL87.14</strain>
    </source>
</reference>
<feature type="compositionally biased region" description="Polar residues" evidence="1">
    <location>
        <begin position="475"/>
        <end position="492"/>
    </location>
</feature>
<evidence type="ECO:0000256" key="1">
    <source>
        <dbReference type="SAM" id="MobiDB-lite"/>
    </source>
</evidence>
<accession>A0AA39MJB1</accession>
<feature type="region of interest" description="Disordered" evidence="1">
    <location>
        <begin position="473"/>
        <end position="492"/>
    </location>
</feature>
<feature type="compositionally biased region" description="Polar residues" evidence="1">
    <location>
        <begin position="517"/>
        <end position="532"/>
    </location>
</feature>
<evidence type="ECO:0000313" key="2">
    <source>
        <dbReference type="EMBL" id="KAK0435500.1"/>
    </source>
</evidence>
<organism evidence="2 3">
    <name type="scientific">Armillaria borealis</name>
    <dbReference type="NCBI Taxonomy" id="47425"/>
    <lineage>
        <taxon>Eukaryota</taxon>
        <taxon>Fungi</taxon>
        <taxon>Dikarya</taxon>
        <taxon>Basidiomycota</taxon>
        <taxon>Agaricomycotina</taxon>
        <taxon>Agaricomycetes</taxon>
        <taxon>Agaricomycetidae</taxon>
        <taxon>Agaricales</taxon>
        <taxon>Marasmiineae</taxon>
        <taxon>Physalacriaceae</taxon>
        <taxon>Armillaria</taxon>
    </lineage>
</organism>
<proteinExistence type="predicted"/>
<dbReference type="Proteomes" id="UP001175226">
    <property type="component" value="Unassembled WGS sequence"/>
</dbReference>
<keyword evidence="3" id="KW-1185">Reference proteome</keyword>
<evidence type="ECO:0000313" key="3">
    <source>
        <dbReference type="Proteomes" id="UP001175226"/>
    </source>
</evidence>
<name>A0AA39MJB1_9AGAR</name>